<feature type="region of interest" description="Disordered" evidence="1">
    <location>
        <begin position="28"/>
        <end position="114"/>
    </location>
</feature>
<feature type="compositionally biased region" description="Basic and acidic residues" evidence="1">
    <location>
        <begin position="263"/>
        <end position="272"/>
    </location>
</feature>
<feature type="compositionally biased region" description="Basic and acidic residues" evidence="1">
    <location>
        <begin position="10"/>
        <end position="20"/>
    </location>
</feature>
<proteinExistence type="predicted"/>
<dbReference type="Gene3D" id="3.30.70.330">
    <property type="match status" value="1"/>
</dbReference>
<organism evidence="2 3">
    <name type="scientific">Lophiotrema nucula</name>
    <dbReference type="NCBI Taxonomy" id="690887"/>
    <lineage>
        <taxon>Eukaryota</taxon>
        <taxon>Fungi</taxon>
        <taxon>Dikarya</taxon>
        <taxon>Ascomycota</taxon>
        <taxon>Pezizomycotina</taxon>
        <taxon>Dothideomycetes</taxon>
        <taxon>Pleosporomycetidae</taxon>
        <taxon>Pleosporales</taxon>
        <taxon>Lophiotremataceae</taxon>
        <taxon>Lophiotrema</taxon>
    </lineage>
</organism>
<dbReference type="InterPro" id="IPR012677">
    <property type="entry name" value="Nucleotide-bd_a/b_plait_sf"/>
</dbReference>
<dbReference type="AlphaFoldDB" id="A0A6A5ZA67"/>
<dbReference type="Proteomes" id="UP000799770">
    <property type="component" value="Unassembled WGS sequence"/>
</dbReference>
<feature type="region of interest" description="Disordered" evidence="1">
    <location>
        <begin position="1"/>
        <end position="20"/>
    </location>
</feature>
<dbReference type="OrthoDB" id="5374349at2759"/>
<dbReference type="EMBL" id="ML977322">
    <property type="protein sequence ID" value="KAF2115813.1"/>
    <property type="molecule type" value="Genomic_DNA"/>
</dbReference>
<feature type="compositionally biased region" description="Polar residues" evidence="1">
    <location>
        <begin position="98"/>
        <end position="107"/>
    </location>
</feature>
<feature type="region of interest" description="Disordered" evidence="1">
    <location>
        <begin position="244"/>
        <end position="281"/>
    </location>
</feature>
<dbReference type="SUPFAM" id="SSF54928">
    <property type="entry name" value="RNA-binding domain, RBD"/>
    <property type="match status" value="1"/>
</dbReference>
<dbReference type="InterPro" id="IPR035979">
    <property type="entry name" value="RBD_domain_sf"/>
</dbReference>
<evidence type="ECO:0000313" key="3">
    <source>
        <dbReference type="Proteomes" id="UP000799770"/>
    </source>
</evidence>
<evidence type="ECO:0000256" key="1">
    <source>
        <dbReference type="SAM" id="MobiDB-lite"/>
    </source>
</evidence>
<feature type="compositionally biased region" description="Polar residues" evidence="1">
    <location>
        <begin position="39"/>
        <end position="48"/>
    </location>
</feature>
<dbReference type="GO" id="GO:0003676">
    <property type="term" value="F:nucleic acid binding"/>
    <property type="evidence" value="ECO:0007669"/>
    <property type="project" value="InterPro"/>
</dbReference>
<protein>
    <submittedName>
        <fullName evidence="2">Uncharacterized protein</fullName>
    </submittedName>
</protein>
<evidence type="ECO:0000313" key="2">
    <source>
        <dbReference type="EMBL" id="KAF2115813.1"/>
    </source>
</evidence>
<sequence>MAENVSFADFVKDARDKKKKEALAQEILGQGRKTGAGAVQNTRNTTPKPSLLSRMSGVGKRSASAKPTVPVKPNIDGKWKHDLHTLNNPDGPPKKNLNRTASASQIDRNTRTFDKFRSVVQGSAQNGSNDRGPGFSIKGVAATGPYTVIASNFAPGTTATDIELVMVPHGRSLVNCRLISSTPTVMAEMIFERKEHADNVIDVFNNKKADGRLLYVYLKETPNAGIAHSRPSGVLQRSSYDDMDVEMDDGRGRSNGTYQDGRYGFRDVRDNNPPRGPRRRF</sequence>
<name>A0A6A5ZA67_9PLEO</name>
<reference evidence="2" key="1">
    <citation type="journal article" date="2020" name="Stud. Mycol.">
        <title>101 Dothideomycetes genomes: a test case for predicting lifestyles and emergence of pathogens.</title>
        <authorList>
            <person name="Haridas S."/>
            <person name="Albert R."/>
            <person name="Binder M."/>
            <person name="Bloem J."/>
            <person name="Labutti K."/>
            <person name="Salamov A."/>
            <person name="Andreopoulos B."/>
            <person name="Baker S."/>
            <person name="Barry K."/>
            <person name="Bills G."/>
            <person name="Bluhm B."/>
            <person name="Cannon C."/>
            <person name="Castanera R."/>
            <person name="Culley D."/>
            <person name="Daum C."/>
            <person name="Ezra D."/>
            <person name="Gonzalez J."/>
            <person name="Henrissat B."/>
            <person name="Kuo A."/>
            <person name="Liang C."/>
            <person name="Lipzen A."/>
            <person name="Lutzoni F."/>
            <person name="Magnuson J."/>
            <person name="Mondo S."/>
            <person name="Nolan M."/>
            <person name="Ohm R."/>
            <person name="Pangilinan J."/>
            <person name="Park H.-J."/>
            <person name="Ramirez L."/>
            <person name="Alfaro M."/>
            <person name="Sun H."/>
            <person name="Tritt A."/>
            <person name="Yoshinaga Y."/>
            <person name="Zwiers L.-H."/>
            <person name="Turgeon B."/>
            <person name="Goodwin S."/>
            <person name="Spatafora J."/>
            <person name="Crous P."/>
            <person name="Grigoriev I."/>
        </authorList>
    </citation>
    <scope>NUCLEOTIDE SEQUENCE</scope>
    <source>
        <strain evidence="2">CBS 627.86</strain>
    </source>
</reference>
<keyword evidence="3" id="KW-1185">Reference proteome</keyword>
<accession>A0A6A5ZA67</accession>
<gene>
    <name evidence="2" type="ORF">BDV96DRAFT_599375</name>
</gene>
<feature type="compositionally biased region" description="Basic and acidic residues" evidence="1">
    <location>
        <begin position="75"/>
        <end position="84"/>
    </location>
</feature>